<dbReference type="EMBL" id="CM023489">
    <property type="protein sequence ID" value="KAH6922082.1"/>
    <property type="molecule type" value="Genomic_DNA"/>
</dbReference>
<organism evidence="1 2">
    <name type="scientific">Hyalomma asiaticum</name>
    <name type="common">Tick</name>
    <dbReference type="NCBI Taxonomy" id="266040"/>
    <lineage>
        <taxon>Eukaryota</taxon>
        <taxon>Metazoa</taxon>
        <taxon>Ecdysozoa</taxon>
        <taxon>Arthropoda</taxon>
        <taxon>Chelicerata</taxon>
        <taxon>Arachnida</taxon>
        <taxon>Acari</taxon>
        <taxon>Parasitiformes</taxon>
        <taxon>Ixodida</taxon>
        <taxon>Ixodoidea</taxon>
        <taxon>Ixodidae</taxon>
        <taxon>Hyalomminae</taxon>
        <taxon>Hyalomma</taxon>
    </lineage>
</organism>
<protein>
    <submittedName>
        <fullName evidence="1">Uncharacterized protein</fullName>
    </submittedName>
</protein>
<gene>
    <name evidence="1" type="ORF">HPB50_009069</name>
</gene>
<accession>A0ACB7RHF3</accession>
<reference evidence="1" key="1">
    <citation type="submission" date="2020-05" db="EMBL/GenBank/DDBJ databases">
        <title>Large-scale comparative analyses of tick genomes elucidate their genetic diversity and vector capacities.</title>
        <authorList>
            <person name="Jia N."/>
            <person name="Wang J."/>
            <person name="Shi W."/>
            <person name="Du L."/>
            <person name="Sun Y."/>
            <person name="Zhan W."/>
            <person name="Jiang J."/>
            <person name="Wang Q."/>
            <person name="Zhang B."/>
            <person name="Ji P."/>
            <person name="Sakyi L.B."/>
            <person name="Cui X."/>
            <person name="Yuan T."/>
            <person name="Jiang B."/>
            <person name="Yang W."/>
            <person name="Lam T.T.-Y."/>
            <person name="Chang Q."/>
            <person name="Ding S."/>
            <person name="Wang X."/>
            <person name="Zhu J."/>
            <person name="Ruan X."/>
            <person name="Zhao L."/>
            <person name="Wei J."/>
            <person name="Que T."/>
            <person name="Du C."/>
            <person name="Cheng J."/>
            <person name="Dai P."/>
            <person name="Han X."/>
            <person name="Huang E."/>
            <person name="Gao Y."/>
            <person name="Liu J."/>
            <person name="Shao H."/>
            <person name="Ye R."/>
            <person name="Li L."/>
            <person name="Wei W."/>
            <person name="Wang X."/>
            <person name="Wang C."/>
            <person name="Yang T."/>
            <person name="Huo Q."/>
            <person name="Li W."/>
            <person name="Guo W."/>
            <person name="Chen H."/>
            <person name="Zhou L."/>
            <person name="Ni X."/>
            <person name="Tian J."/>
            <person name="Zhou Y."/>
            <person name="Sheng Y."/>
            <person name="Liu T."/>
            <person name="Pan Y."/>
            <person name="Xia L."/>
            <person name="Li J."/>
            <person name="Zhao F."/>
            <person name="Cao W."/>
        </authorList>
    </citation>
    <scope>NUCLEOTIDE SEQUENCE</scope>
    <source>
        <strain evidence="1">Hyas-2018</strain>
    </source>
</reference>
<keyword evidence="2" id="KW-1185">Reference proteome</keyword>
<proteinExistence type="predicted"/>
<comment type="caution">
    <text evidence="1">The sequence shown here is derived from an EMBL/GenBank/DDBJ whole genome shotgun (WGS) entry which is preliminary data.</text>
</comment>
<dbReference type="Proteomes" id="UP000821845">
    <property type="component" value="Chromosome 9"/>
</dbReference>
<name>A0ACB7RHF3_HYAAI</name>
<evidence type="ECO:0000313" key="1">
    <source>
        <dbReference type="EMBL" id="KAH6922082.1"/>
    </source>
</evidence>
<evidence type="ECO:0000313" key="2">
    <source>
        <dbReference type="Proteomes" id="UP000821845"/>
    </source>
</evidence>
<sequence length="92" mass="9835">MHGAGIEEYVRPTTSPIAGQHCRRFAPIPWILMCAGNGDGGVESCASDPPPLHEVHSQCNTGASLLQEQLQPPPLPVGMMKWVKTGIASEVF</sequence>